<evidence type="ECO:0000313" key="2">
    <source>
        <dbReference type="EMBL" id="MFH6985475.1"/>
    </source>
</evidence>
<gene>
    <name evidence="2" type="ORF">ACHKAR_18635</name>
</gene>
<dbReference type="InterPro" id="IPR013879">
    <property type="entry name" value="DUF1761"/>
</dbReference>
<keyword evidence="1" id="KW-0812">Transmembrane</keyword>
<dbReference type="Proteomes" id="UP001610063">
    <property type="component" value="Unassembled WGS sequence"/>
</dbReference>
<evidence type="ECO:0000256" key="1">
    <source>
        <dbReference type="SAM" id="Phobius"/>
    </source>
</evidence>
<evidence type="ECO:0000313" key="3">
    <source>
        <dbReference type="Proteomes" id="UP001610063"/>
    </source>
</evidence>
<protein>
    <submittedName>
        <fullName evidence="2">DUF1761 domain-containing protein</fullName>
    </submittedName>
</protein>
<proteinExistence type="predicted"/>
<name>A0ABW7NEC8_9BACT</name>
<reference evidence="2 3" key="1">
    <citation type="journal article" date="2013" name="Int. J. Syst. Evol. Microbiol.">
        <title>Marinoscillum luteum sp. nov., isolated from marine sediment.</title>
        <authorList>
            <person name="Cha I.T."/>
            <person name="Park S.J."/>
            <person name="Kim S.J."/>
            <person name="Kim J.G."/>
            <person name="Jung M.Y."/>
            <person name="Shin K.S."/>
            <person name="Kwon K.K."/>
            <person name="Yang S.H."/>
            <person name="Seo Y.S."/>
            <person name="Rhee S.K."/>
        </authorList>
    </citation>
    <scope>NUCLEOTIDE SEQUENCE [LARGE SCALE GENOMIC DNA]</scope>
    <source>
        <strain evidence="2 3">KCTC 23939</strain>
    </source>
</reference>
<sequence length="138" mass="14944">MMDLFSSVSWLSVVAAFVPYFMLGGLWFTVFFKKPYSISLGKENNMPEKPAPIFIVGPALCTLVITIASALLMSALPIDSYGSAMALAVLVGIGYLVANTMNIAINPNIPKPIMYGIISSAYHMIGILIVFVILFAFK</sequence>
<feature type="transmembrane region" description="Helical" evidence="1">
    <location>
        <begin position="12"/>
        <end position="32"/>
    </location>
</feature>
<keyword evidence="3" id="KW-1185">Reference proteome</keyword>
<organism evidence="2 3">
    <name type="scientific">Marinoscillum luteum</name>
    <dbReference type="NCBI Taxonomy" id="861051"/>
    <lineage>
        <taxon>Bacteria</taxon>
        <taxon>Pseudomonadati</taxon>
        <taxon>Bacteroidota</taxon>
        <taxon>Cytophagia</taxon>
        <taxon>Cytophagales</taxon>
        <taxon>Reichenbachiellaceae</taxon>
        <taxon>Marinoscillum</taxon>
    </lineage>
</organism>
<dbReference type="EMBL" id="JBIPKE010000020">
    <property type="protein sequence ID" value="MFH6985475.1"/>
    <property type="molecule type" value="Genomic_DNA"/>
</dbReference>
<accession>A0ABW7NEC8</accession>
<feature type="transmembrane region" description="Helical" evidence="1">
    <location>
        <begin position="81"/>
        <end position="101"/>
    </location>
</feature>
<comment type="caution">
    <text evidence="2">The sequence shown here is derived from an EMBL/GenBank/DDBJ whole genome shotgun (WGS) entry which is preliminary data.</text>
</comment>
<keyword evidence="1" id="KW-0472">Membrane</keyword>
<dbReference type="RefSeq" id="WP_395418924.1">
    <property type="nucleotide sequence ID" value="NZ_JBIPKE010000020.1"/>
</dbReference>
<dbReference type="Pfam" id="PF08570">
    <property type="entry name" value="DUF1761"/>
    <property type="match status" value="1"/>
</dbReference>
<keyword evidence="1" id="KW-1133">Transmembrane helix</keyword>
<feature type="transmembrane region" description="Helical" evidence="1">
    <location>
        <begin position="53"/>
        <end position="75"/>
    </location>
</feature>
<feature type="transmembrane region" description="Helical" evidence="1">
    <location>
        <begin position="113"/>
        <end position="137"/>
    </location>
</feature>